<sequence>MKVPMPMTWSFRAASCFLAYEEPNAPAPQQETQSFLPSLHHGICPHMLVSCRHNWFIPTCYSKNYIEGKCKFTKCPAGSDAHDCGFALEASGSHIFGFMA</sequence>
<proteinExistence type="predicted"/>
<name>A0ABR3MC58_9TELE</name>
<reference evidence="1 2" key="1">
    <citation type="submission" date="2023-09" db="EMBL/GenBank/DDBJ databases">
        <authorList>
            <person name="Wang M."/>
        </authorList>
    </citation>
    <scope>NUCLEOTIDE SEQUENCE [LARGE SCALE GENOMIC DNA]</scope>
    <source>
        <strain evidence="1">GT-2023</strain>
        <tissue evidence="1">Liver</tissue>
    </source>
</reference>
<comment type="caution">
    <text evidence="1">The sequence shown here is derived from an EMBL/GenBank/DDBJ whole genome shotgun (WGS) entry which is preliminary data.</text>
</comment>
<dbReference type="Proteomes" id="UP001558613">
    <property type="component" value="Unassembled WGS sequence"/>
</dbReference>
<evidence type="ECO:0000313" key="1">
    <source>
        <dbReference type="EMBL" id="KAL1262641.1"/>
    </source>
</evidence>
<dbReference type="EMBL" id="JAYMGO010000013">
    <property type="protein sequence ID" value="KAL1262641.1"/>
    <property type="molecule type" value="Genomic_DNA"/>
</dbReference>
<keyword evidence="2" id="KW-1185">Reference proteome</keyword>
<organism evidence="1 2">
    <name type="scientific">Cirrhinus molitorella</name>
    <name type="common">mud carp</name>
    <dbReference type="NCBI Taxonomy" id="172907"/>
    <lineage>
        <taxon>Eukaryota</taxon>
        <taxon>Metazoa</taxon>
        <taxon>Chordata</taxon>
        <taxon>Craniata</taxon>
        <taxon>Vertebrata</taxon>
        <taxon>Euteleostomi</taxon>
        <taxon>Actinopterygii</taxon>
        <taxon>Neopterygii</taxon>
        <taxon>Teleostei</taxon>
        <taxon>Ostariophysi</taxon>
        <taxon>Cypriniformes</taxon>
        <taxon>Cyprinidae</taxon>
        <taxon>Labeoninae</taxon>
        <taxon>Labeonini</taxon>
        <taxon>Cirrhinus</taxon>
    </lineage>
</organism>
<accession>A0ABR3MC58</accession>
<protein>
    <submittedName>
        <fullName evidence="1">Uncharacterized protein</fullName>
    </submittedName>
</protein>
<evidence type="ECO:0000313" key="2">
    <source>
        <dbReference type="Proteomes" id="UP001558613"/>
    </source>
</evidence>
<gene>
    <name evidence="1" type="ORF">QQF64_005380</name>
</gene>